<organism evidence="1 2">
    <name type="scientific">Streptococcus sanguinis</name>
    <dbReference type="NCBI Taxonomy" id="1305"/>
    <lineage>
        <taxon>Bacteria</taxon>
        <taxon>Bacillati</taxon>
        <taxon>Bacillota</taxon>
        <taxon>Bacilli</taxon>
        <taxon>Lactobacillales</taxon>
        <taxon>Streptococcaceae</taxon>
        <taxon>Streptococcus</taxon>
    </lineage>
</organism>
<dbReference type="EMBL" id="RQZI01000017">
    <property type="protein sequence ID" value="RRC90711.1"/>
    <property type="molecule type" value="Genomic_DNA"/>
</dbReference>
<dbReference type="AlphaFoldDB" id="A0A3P1S053"/>
<protein>
    <submittedName>
        <fullName evidence="1">Uncharacterized protein</fullName>
    </submittedName>
</protein>
<sequence>MAKYYTNEPDFKEGSKTGWFHSNINCVKDLLRDIDEVSNKVNSEGLAHLYVATGEATLGRDMPVGPFEDAEHHALHRLDASKKVHKEIVQNIDGKFFEGLDNALESLNKVNEGKNQYKSKYLTYTKTNTTYDEYGTAIEYTTTEHYSISDIVNSDKTPIPAAKELYDAKLKLAKEGLAKIEKEDHENYEKLKGLSDQQLMEAMFPTQVGEYERARSTWKEDNKGWLQWVEIGGKIIAVGAIIAGSVLSGGTLA</sequence>
<feature type="non-terminal residue" evidence="1">
    <location>
        <position position="253"/>
    </location>
</feature>
<accession>A0A3P1S053</accession>
<reference evidence="1 2" key="1">
    <citation type="submission" date="2018-11" db="EMBL/GenBank/DDBJ databases">
        <title>Genomes From Bacteria Associated with the Canine Oral Cavity: a Test Case for Automated Genome-Based Taxonomic Assignment.</title>
        <authorList>
            <person name="Coil D.A."/>
            <person name="Jospin G."/>
            <person name="Darling A.E."/>
            <person name="Wallis C."/>
            <person name="Davis I.J."/>
            <person name="Harris S."/>
            <person name="Eisen J.A."/>
            <person name="Holcombe L.J."/>
            <person name="O'Flynn C."/>
        </authorList>
    </citation>
    <scope>NUCLEOTIDE SEQUENCE [LARGE SCALE GENOMIC DNA]</scope>
    <source>
        <strain evidence="1 2">OH953</strain>
    </source>
</reference>
<comment type="caution">
    <text evidence="1">The sequence shown here is derived from an EMBL/GenBank/DDBJ whole genome shotgun (WGS) entry which is preliminary data.</text>
</comment>
<name>A0A3P1S053_STRSA</name>
<dbReference type="Proteomes" id="UP000277597">
    <property type="component" value="Unassembled WGS sequence"/>
</dbReference>
<evidence type="ECO:0000313" key="1">
    <source>
        <dbReference type="EMBL" id="RRC90711.1"/>
    </source>
</evidence>
<evidence type="ECO:0000313" key="2">
    <source>
        <dbReference type="Proteomes" id="UP000277597"/>
    </source>
</evidence>
<proteinExistence type="predicted"/>
<gene>
    <name evidence="1" type="ORF">EII39_10910</name>
</gene>